<keyword evidence="5 10" id="KW-0812">Transmembrane</keyword>
<name>A0ABS7C9L1_9BACL</name>
<keyword evidence="9" id="KW-0175">Coiled coil</keyword>
<dbReference type="Pfam" id="PF02518">
    <property type="entry name" value="HATPase_c"/>
    <property type="match status" value="1"/>
</dbReference>
<comment type="caution">
    <text evidence="12">The sequence shown here is derived from an EMBL/GenBank/DDBJ whole genome shotgun (WGS) entry which is preliminary data.</text>
</comment>
<keyword evidence="4" id="KW-0808">Transferase</keyword>
<evidence type="ECO:0000256" key="7">
    <source>
        <dbReference type="ARBA" id="ARBA00022989"/>
    </source>
</evidence>
<keyword evidence="13" id="KW-1185">Reference proteome</keyword>
<dbReference type="Pfam" id="PF00672">
    <property type="entry name" value="HAMP"/>
    <property type="match status" value="1"/>
</dbReference>
<keyword evidence="2" id="KW-1003">Cell membrane</keyword>
<feature type="transmembrane region" description="Helical" evidence="10">
    <location>
        <begin position="12"/>
        <end position="35"/>
    </location>
</feature>
<sequence>MRFRFRHLQSIVIQLFLFCFIGMTLPVLVMGFLSYNKSSAIVEEQVSKVASLTITQVSDKLNLFFKKLDDSSMMVLNSKLIQEVLEQKPETTPYELNEMVKNGKELLTSIMINSTEILDIYIFDVKRNNSVFSGDSLMSVPDQWDSDWYEAILKANGNTVWFGLSQTSYLKKTEMGFPVFGLGRAIRSWETGEIIGVMFYEIMADLLIDELDRVQFGDTGYIYVTNDENRYFYHPDPAEYGQASRIELPEKMRESDSDKKKTLVIPEKLDNGWHVVGVVPLKELTADSASIRNFTLWIALGSIVLAVGMGVFGIRKIGNPLVNLSRLMKKGEAGDLTVRSGHIGRNEIGQLGRSFNKMIGQIALLIERISEEESEKKKAEIRALRYQINPHFLYNTLNSIRWMAKLNRTNDVDNAVTTLVQLLEGSLERGGVFGTIGGELELLEKYMIIQEYRYENKIELYTDCPEELLDVPIPRMLLQPIVENAIFHGIAPKDEKGTIAIQVQQLGEDLLIRIKDDGVGIDRERISQLLISSKERTTKGMTSIGLRHVDQTIKLYYGNAYGVKVASGEGEGTSVLITFSRRKEDKYVQSAAR</sequence>
<protein>
    <submittedName>
        <fullName evidence="12">Sensor histidine kinase</fullName>
    </submittedName>
</protein>
<evidence type="ECO:0000256" key="5">
    <source>
        <dbReference type="ARBA" id="ARBA00022692"/>
    </source>
</evidence>
<dbReference type="Pfam" id="PF02743">
    <property type="entry name" value="dCache_1"/>
    <property type="match status" value="1"/>
</dbReference>
<evidence type="ECO:0000256" key="8">
    <source>
        <dbReference type="ARBA" id="ARBA00023136"/>
    </source>
</evidence>
<evidence type="ECO:0000256" key="1">
    <source>
        <dbReference type="ARBA" id="ARBA00004651"/>
    </source>
</evidence>
<dbReference type="InterPro" id="IPR003594">
    <property type="entry name" value="HATPase_dom"/>
</dbReference>
<evidence type="ECO:0000256" key="6">
    <source>
        <dbReference type="ARBA" id="ARBA00022777"/>
    </source>
</evidence>
<dbReference type="InterPro" id="IPR003660">
    <property type="entry name" value="HAMP_dom"/>
</dbReference>
<keyword evidence="6 12" id="KW-0418">Kinase</keyword>
<feature type="coiled-coil region" evidence="9">
    <location>
        <begin position="362"/>
        <end position="389"/>
    </location>
</feature>
<keyword evidence="8 10" id="KW-0472">Membrane</keyword>
<dbReference type="InterPro" id="IPR036890">
    <property type="entry name" value="HATPase_C_sf"/>
</dbReference>
<reference evidence="12 13" key="1">
    <citation type="submission" date="2021-07" db="EMBL/GenBank/DDBJ databases">
        <title>Paenibacillus radiodurans sp. nov., isolated from the southeastern edge of Tengger Desert.</title>
        <authorList>
            <person name="Zhang G."/>
        </authorList>
    </citation>
    <scope>NUCLEOTIDE SEQUENCE [LARGE SCALE GENOMIC DNA]</scope>
    <source>
        <strain evidence="12 13">CCM 7311</strain>
    </source>
</reference>
<dbReference type="SUPFAM" id="SSF55874">
    <property type="entry name" value="ATPase domain of HSP90 chaperone/DNA topoisomerase II/histidine kinase"/>
    <property type="match status" value="1"/>
</dbReference>
<evidence type="ECO:0000256" key="3">
    <source>
        <dbReference type="ARBA" id="ARBA00022553"/>
    </source>
</evidence>
<dbReference type="InterPro" id="IPR050640">
    <property type="entry name" value="Bact_2-comp_sensor_kinase"/>
</dbReference>
<dbReference type="PROSITE" id="PS50885">
    <property type="entry name" value="HAMP"/>
    <property type="match status" value="1"/>
</dbReference>
<proteinExistence type="predicted"/>
<dbReference type="Gene3D" id="6.10.340.10">
    <property type="match status" value="1"/>
</dbReference>
<keyword evidence="7 10" id="KW-1133">Transmembrane helix</keyword>
<gene>
    <name evidence="12" type="ORF">K0U00_25570</name>
</gene>
<evidence type="ECO:0000256" key="2">
    <source>
        <dbReference type="ARBA" id="ARBA00022475"/>
    </source>
</evidence>
<dbReference type="CDD" id="cd06225">
    <property type="entry name" value="HAMP"/>
    <property type="match status" value="1"/>
</dbReference>
<feature type="transmembrane region" description="Helical" evidence="10">
    <location>
        <begin position="294"/>
        <end position="314"/>
    </location>
</feature>
<dbReference type="PANTHER" id="PTHR34220:SF7">
    <property type="entry name" value="SENSOR HISTIDINE KINASE YPDA"/>
    <property type="match status" value="1"/>
</dbReference>
<evidence type="ECO:0000313" key="13">
    <source>
        <dbReference type="Proteomes" id="UP001519887"/>
    </source>
</evidence>
<dbReference type="EMBL" id="JAHZIK010000846">
    <property type="protein sequence ID" value="MBW7457415.1"/>
    <property type="molecule type" value="Genomic_DNA"/>
</dbReference>
<accession>A0ABS7C9L1</accession>
<evidence type="ECO:0000256" key="10">
    <source>
        <dbReference type="SAM" id="Phobius"/>
    </source>
</evidence>
<dbReference type="RefSeq" id="WP_210038029.1">
    <property type="nucleotide sequence ID" value="NZ_JBHLVU010000022.1"/>
</dbReference>
<dbReference type="PANTHER" id="PTHR34220">
    <property type="entry name" value="SENSOR HISTIDINE KINASE YPDA"/>
    <property type="match status" value="1"/>
</dbReference>
<evidence type="ECO:0000313" key="12">
    <source>
        <dbReference type="EMBL" id="MBW7457415.1"/>
    </source>
</evidence>
<evidence type="ECO:0000256" key="4">
    <source>
        <dbReference type="ARBA" id="ARBA00022679"/>
    </source>
</evidence>
<dbReference type="SUPFAM" id="SSF158472">
    <property type="entry name" value="HAMP domain-like"/>
    <property type="match status" value="1"/>
</dbReference>
<feature type="domain" description="HAMP" evidence="11">
    <location>
        <begin position="315"/>
        <end position="367"/>
    </location>
</feature>
<dbReference type="InterPro" id="IPR033479">
    <property type="entry name" value="dCache_1"/>
</dbReference>
<dbReference type="Gene3D" id="3.30.565.10">
    <property type="entry name" value="Histidine kinase-like ATPase, C-terminal domain"/>
    <property type="match status" value="1"/>
</dbReference>
<organism evidence="12 13">
    <name type="scientific">Paenibacillus sepulcri</name>
    <dbReference type="NCBI Taxonomy" id="359917"/>
    <lineage>
        <taxon>Bacteria</taxon>
        <taxon>Bacillati</taxon>
        <taxon>Bacillota</taxon>
        <taxon>Bacilli</taxon>
        <taxon>Bacillales</taxon>
        <taxon>Paenibacillaceae</taxon>
        <taxon>Paenibacillus</taxon>
    </lineage>
</organism>
<comment type="subcellular location">
    <subcellularLocation>
        <location evidence="1">Cell membrane</location>
        <topology evidence="1">Multi-pass membrane protein</topology>
    </subcellularLocation>
</comment>
<dbReference type="InterPro" id="IPR010559">
    <property type="entry name" value="Sig_transdc_His_kin_internal"/>
</dbReference>
<dbReference type="Pfam" id="PF06580">
    <property type="entry name" value="His_kinase"/>
    <property type="match status" value="1"/>
</dbReference>
<dbReference type="GO" id="GO:0016301">
    <property type="term" value="F:kinase activity"/>
    <property type="evidence" value="ECO:0007669"/>
    <property type="project" value="UniProtKB-KW"/>
</dbReference>
<dbReference type="Gene3D" id="3.30.450.20">
    <property type="entry name" value="PAS domain"/>
    <property type="match status" value="2"/>
</dbReference>
<dbReference type="Proteomes" id="UP001519887">
    <property type="component" value="Unassembled WGS sequence"/>
</dbReference>
<evidence type="ECO:0000259" key="11">
    <source>
        <dbReference type="PROSITE" id="PS50885"/>
    </source>
</evidence>
<dbReference type="SMART" id="SM00304">
    <property type="entry name" value="HAMP"/>
    <property type="match status" value="1"/>
</dbReference>
<evidence type="ECO:0000256" key="9">
    <source>
        <dbReference type="SAM" id="Coils"/>
    </source>
</evidence>
<keyword evidence="3" id="KW-0597">Phosphoprotein</keyword>
<dbReference type="SMART" id="SM00387">
    <property type="entry name" value="HATPase_c"/>
    <property type="match status" value="1"/>
</dbReference>